<dbReference type="Proteomes" id="UP001189429">
    <property type="component" value="Unassembled WGS sequence"/>
</dbReference>
<keyword evidence="2" id="KW-1185">Reference proteome</keyword>
<protein>
    <submittedName>
        <fullName evidence="1">Uncharacterized protein</fullName>
    </submittedName>
</protein>
<sequence>MGPTADVDRIHRVLGGERWECSRVSTLPALRVEVRGLEGSILLGISGEEYTQYDILASSTHRLLQHVQPARTGRRRLRRPLGYRPAATAKVQWRPNPRYVSAYDIAGQRVGFAPAPRP</sequence>
<evidence type="ECO:0000313" key="1">
    <source>
        <dbReference type="EMBL" id="CAK0795810.1"/>
    </source>
</evidence>
<proteinExistence type="predicted"/>
<comment type="caution">
    <text evidence="1">The sequence shown here is derived from an EMBL/GenBank/DDBJ whole genome shotgun (WGS) entry which is preliminary data.</text>
</comment>
<gene>
    <name evidence="1" type="ORF">PCOR1329_LOCUS5362</name>
</gene>
<organism evidence="1 2">
    <name type="scientific">Prorocentrum cordatum</name>
    <dbReference type="NCBI Taxonomy" id="2364126"/>
    <lineage>
        <taxon>Eukaryota</taxon>
        <taxon>Sar</taxon>
        <taxon>Alveolata</taxon>
        <taxon>Dinophyceae</taxon>
        <taxon>Prorocentrales</taxon>
        <taxon>Prorocentraceae</taxon>
        <taxon>Prorocentrum</taxon>
    </lineage>
</organism>
<reference evidence="1" key="1">
    <citation type="submission" date="2023-10" db="EMBL/GenBank/DDBJ databases">
        <authorList>
            <person name="Chen Y."/>
            <person name="Shah S."/>
            <person name="Dougan E. K."/>
            <person name="Thang M."/>
            <person name="Chan C."/>
        </authorList>
    </citation>
    <scope>NUCLEOTIDE SEQUENCE [LARGE SCALE GENOMIC DNA]</scope>
</reference>
<name>A0ABN9PTR9_9DINO</name>
<evidence type="ECO:0000313" key="2">
    <source>
        <dbReference type="Proteomes" id="UP001189429"/>
    </source>
</evidence>
<dbReference type="EMBL" id="CAUYUJ010001414">
    <property type="protein sequence ID" value="CAK0795810.1"/>
    <property type="molecule type" value="Genomic_DNA"/>
</dbReference>
<accession>A0ABN9PTR9</accession>